<evidence type="ECO:0000256" key="5">
    <source>
        <dbReference type="ARBA" id="ARBA00023136"/>
    </source>
</evidence>
<evidence type="ECO:0000256" key="3">
    <source>
        <dbReference type="ARBA" id="ARBA00022692"/>
    </source>
</evidence>
<dbReference type="EMBL" id="JAGQHR010000290">
    <property type="protein sequence ID" value="MCA9728051.1"/>
    <property type="molecule type" value="Genomic_DNA"/>
</dbReference>
<name>A0A956RNY5_UNCEI</name>
<evidence type="ECO:0000313" key="7">
    <source>
        <dbReference type="Proteomes" id="UP000697710"/>
    </source>
</evidence>
<dbReference type="AlphaFoldDB" id="A0A956RNY5"/>
<dbReference type="PANTHER" id="PTHR37481">
    <property type="entry name" value="LIPOPOLYSACCHARIDE EXPORT SYSTEM PROTEIN LPTC"/>
    <property type="match status" value="1"/>
</dbReference>
<dbReference type="Gene3D" id="2.60.450.10">
    <property type="entry name" value="Lipopolysaccharide (LPS) transport protein A like domain"/>
    <property type="match status" value="1"/>
</dbReference>
<dbReference type="InterPro" id="IPR026265">
    <property type="entry name" value="LptC"/>
</dbReference>
<protein>
    <submittedName>
        <fullName evidence="6">LPS export ABC transporter periplasmic protein LptC</fullName>
    </submittedName>
</protein>
<dbReference type="GO" id="GO:0015221">
    <property type="term" value="F:lipopolysaccharide transmembrane transporter activity"/>
    <property type="evidence" value="ECO:0007669"/>
    <property type="project" value="InterPro"/>
</dbReference>
<dbReference type="GO" id="GO:0005886">
    <property type="term" value="C:plasma membrane"/>
    <property type="evidence" value="ECO:0007669"/>
    <property type="project" value="InterPro"/>
</dbReference>
<comment type="caution">
    <text evidence="6">The sequence shown here is derived from an EMBL/GenBank/DDBJ whole genome shotgun (WGS) entry which is preliminary data.</text>
</comment>
<reference evidence="6" key="1">
    <citation type="submission" date="2020-04" db="EMBL/GenBank/DDBJ databases">
        <authorList>
            <person name="Zhang T."/>
        </authorList>
    </citation>
    <scope>NUCLEOTIDE SEQUENCE</scope>
    <source>
        <strain evidence="6">HKST-UBA01</strain>
    </source>
</reference>
<dbReference type="PROSITE" id="PS51257">
    <property type="entry name" value="PROKAR_LIPOPROTEIN"/>
    <property type="match status" value="1"/>
</dbReference>
<reference evidence="6" key="2">
    <citation type="journal article" date="2021" name="Microbiome">
        <title>Successional dynamics and alternative stable states in a saline activated sludge microbial community over 9 years.</title>
        <authorList>
            <person name="Wang Y."/>
            <person name="Ye J."/>
            <person name="Ju F."/>
            <person name="Liu L."/>
            <person name="Boyd J.A."/>
            <person name="Deng Y."/>
            <person name="Parks D.H."/>
            <person name="Jiang X."/>
            <person name="Yin X."/>
            <person name="Woodcroft B.J."/>
            <person name="Tyson G.W."/>
            <person name="Hugenholtz P."/>
            <person name="Polz M.F."/>
            <person name="Zhang T."/>
        </authorList>
    </citation>
    <scope>NUCLEOTIDE SEQUENCE</scope>
    <source>
        <strain evidence="6">HKST-UBA01</strain>
    </source>
</reference>
<dbReference type="InterPro" id="IPR010664">
    <property type="entry name" value="LipoPS_assembly_LptC-rel"/>
</dbReference>
<keyword evidence="2" id="KW-0997">Cell inner membrane</keyword>
<dbReference type="InterPro" id="IPR052363">
    <property type="entry name" value="LPS_export_LptC"/>
</dbReference>
<evidence type="ECO:0000256" key="1">
    <source>
        <dbReference type="ARBA" id="ARBA00022475"/>
    </source>
</evidence>
<sequence length="181" mass="20237">MPSRWIAPILGLLLVACGRESTPPGPAPDPEAPRQVLQNVEMRQTSQRGSEWVLKAREARSYREDEPTRLEGLTVLFYDGGPNVRSTLTSRRGEIRNGPTSLVAEDSVVVITGEGERLETEHLEWDPDAGQVQTTYPFTLYRGADVVTGVGIHADPDLSHYTVNRELRVEIRDEVPKEDEF</sequence>
<evidence type="ECO:0000256" key="2">
    <source>
        <dbReference type="ARBA" id="ARBA00022519"/>
    </source>
</evidence>
<keyword evidence="4" id="KW-1133">Transmembrane helix</keyword>
<gene>
    <name evidence="6" type="primary">lptC</name>
    <name evidence="6" type="ORF">KC729_10240</name>
</gene>
<accession>A0A956RNY5</accession>
<evidence type="ECO:0000313" key="6">
    <source>
        <dbReference type="EMBL" id="MCA9728051.1"/>
    </source>
</evidence>
<dbReference type="GO" id="GO:0017089">
    <property type="term" value="F:glycolipid transfer activity"/>
    <property type="evidence" value="ECO:0007669"/>
    <property type="project" value="TreeGrafter"/>
</dbReference>
<proteinExistence type="predicted"/>
<dbReference type="Pfam" id="PF06835">
    <property type="entry name" value="LptC"/>
    <property type="match status" value="1"/>
</dbReference>
<dbReference type="Proteomes" id="UP000697710">
    <property type="component" value="Unassembled WGS sequence"/>
</dbReference>
<evidence type="ECO:0000256" key="4">
    <source>
        <dbReference type="ARBA" id="ARBA00022989"/>
    </source>
</evidence>
<organism evidence="6 7">
    <name type="scientific">Eiseniibacteriota bacterium</name>
    <dbReference type="NCBI Taxonomy" id="2212470"/>
    <lineage>
        <taxon>Bacteria</taxon>
        <taxon>Candidatus Eiseniibacteriota</taxon>
    </lineage>
</organism>
<dbReference type="PANTHER" id="PTHR37481:SF1">
    <property type="entry name" value="LIPOPOLYSACCHARIDE EXPORT SYSTEM PROTEIN LPTC"/>
    <property type="match status" value="1"/>
</dbReference>
<dbReference type="NCBIfam" id="TIGR04409">
    <property type="entry name" value="LptC_YrbK"/>
    <property type="match status" value="1"/>
</dbReference>
<keyword evidence="3" id="KW-0812">Transmembrane</keyword>
<keyword evidence="5" id="KW-0472">Membrane</keyword>
<dbReference type="GO" id="GO:0030288">
    <property type="term" value="C:outer membrane-bounded periplasmic space"/>
    <property type="evidence" value="ECO:0007669"/>
    <property type="project" value="TreeGrafter"/>
</dbReference>
<keyword evidence="1" id="KW-1003">Cell membrane</keyword>